<evidence type="ECO:0000313" key="3">
    <source>
        <dbReference type="EMBL" id="KTT72459.1"/>
    </source>
</evidence>
<name>A0A147I3H2_9SPHN</name>
<dbReference type="InterPro" id="IPR036514">
    <property type="entry name" value="SGNH_hydro_sf"/>
</dbReference>
<dbReference type="CDD" id="cd00229">
    <property type="entry name" value="SGNH_hydrolase"/>
    <property type="match status" value="1"/>
</dbReference>
<accession>A0A147I3H2</accession>
<reference evidence="3 4" key="1">
    <citation type="journal article" date="2016" name="Front. Microbiol.">
        <title>Genomic Resource of Rice Seed Associated Bacteria.</title>
        <authorList>
            <person name="Midha S."/>
            <person name="Bansal K."/>
            <person name="Sharma S."/>
            <person name="Kumar N."/>
            <person name="Patil P.P."/>
            <person name="Chaudhry V."/>
            <person name="Patil P.B."/>
        </authorList>
    </citation>
    <scope>NUCLEOTIDE SEQUENCE [LARGE SCALE GENOMIC DNA]</scope>
    <source>
        <strain evidence="3 4">NS334</strain>
    </source>
</reference>
<protein>
    <recommendedName>
        <fullName evidence="2">SGNH hydrolase-type esterase domain-containing protein</fullName>
    </recommendedName>
</protein>
<evidence type="ECO:0000313" key="4">
    <source>
        <dbReference type="Proteomes" id="UP000074310"/>
    </source>
</evidence>
<feature type="domain" description="SGNH hydrolase-type esterase" evidence="2">
    <location>
        <begin position="90"/>
        <end position="258"/>
    </location>
</feature>
<dbReference type="EMBL" id="LDTB01000026">
    <property type="protein sequence ID" value="KTT72459.1"/>
    <property type="molecule type" value="Genomic_DNA"/>
</dbReference>
<dbReference type="Gene3D" id="3.40.50.1110">
    <property type="entry name" value="SGNH hydrolase"/>
    <property type="match status" value="1"/>
</dbReference>
<sequence length="285" mass="30628">MVKYMFFIAAALAAVPATPAAAQNVVRDCYSLLGDQVYVTTDTKKLEADIACFKKAKWYIDISIANRQARLDKLTPKPVIKGKPIVVAEGDSISLFWNGSYTGIFALRHPNVDLRGAAVSGSRISDTGGGNGLVQRRATDMASNPELVTVQIGANDLGDGQYETAQDWLNALWAYVASVKATGAKVAVGTVLPLCFPSYPAYHNRHKERRPIVNAAIRQALVDKRIDGVIDFAADPVMGPDEAACDKTLFKDGIHPTDGNTDLVGGSGKMALIYERAVDKMLAAK</sequence>
<keyword evidence="4" id="KW-1185">Reference proteome</keyword>
<dbReference type="OrthoDB" id="7563715at2"/>
<evidence type="ECO:0000256" key="1">
    <source>
        <dbReference type="SAM" id="SignalP"/>
    </source>
</evidence>
<proteinExistence type="predicted"/>
<comment type="caution">
    <text evidence="3">The sequence shown here is derived from an EMBL/GenBank/DDBJ whole genome shotgun (WGS) entry which is preliminary data.</text>
</comment>
<dbReference type="AlphaFoldDB" id="A0A147I3H2"/>
<dbReference type="GO" id="GO:0016788">
    <property type="term" value="F:hydrolase activity, acting on ester bonds"/>
    <property type="evidence" value="ECO:0007669"/>
    <property type="project" value="UniProtKB-ARBA"/>
</dbReference>
<dbReference type="InterPro" id="IPR013830">
    <property type="entry name" value="SGNH_hydro"/>
</dbReference>
<feature type="chain" id="PRO_5007548303" description="SGNH hydrolase-type esterase domain-containing protein" evidence="1">
    <location>
        <begin position="23"/>
        <end position="285"/>
    </location>
</feature>
<dbReference type="Pfam" id="PF13472">
    <property type="entry name" value="Lipase_GDSL_2"/>
    <property type="match status" value="1"/>
</dbReference>
<dbReference type="Proteomes" id="UP000074310">
    <property type="component" value="Unassembled WGS sequence"/>
</dbReference>
<evidence type="ECO:0000259" key="2">
    <source>
        <dbReference type="Pfam" id="PF13472"/>
    </source>
</evidence>
<keyword evidence="1" id="KW-0732">Signal</keyword>
<dbReference type="PATRIC" id="fig|869719.3.peg.1478"/>
<dbReference type="SUPFAM" id="SSF52266">
    <property type="entry name" value="SGNH hydrolase"/>
    <property type="match status" value="1"/>
</dbReference>
<organism evidence="3 4">
    <name type="scientific">Sphingomonas endophytica</name>
    <dbReference type="NCBI Taxonomy" id="869719"/>
    <lineage>
        <taxon>Bacteria</taxon>
        <taxon>Pseudomonadati</taxon>
        <taxon>Pseudomonadota</taxon>
        <taxon>Alphaproteobacteria</taxon>
        <taxon>Sphingomonadales</taxon>
        <taxon>Sphingomonadaceae</taxon>
        <taxon>Sphingomonas</taxon>
    </lineage>
</organism>
<gene>
    <name evidence="3" type="ORF">NS334_08935</name>
</gene>
<feature type="signal peptide" evidence="1">
    <location>
        <begin position="1"/>
        <end position="22"/>
    </location>
</feature>